<name>A0A917EKM1_9RHOB</name>
<dbReference type="GO" id="GO:0016020">
    <property type="term" value="C:membrane"/>
    <property type="evidence" value="ECO:0007669"/>
    <property type="project" value="InterPro"/>
</dbReference>
<dbReference type="InterPro" id="IPR023346">
    <property type="entry name" value="Lysozyme-like_dom_sf"/>
</dbReference>
<gene>
    <name evidence="5" type="ORF">GCM10011517_16820</name>
</gene>
<dbReference type="GO" id="GO:0000270">
    <property type="term" value="P:peptidoglycan metabolic process"/>
    <property type="evidence" value="ECO:0007669"/>
    <property type="project" value="InterPro"/>
</dbReference>
<feature type="domain" description="Transglycosylase SLT" evidence="4">
    <location>
        <begin position="485"/>
        <end position="590"/>
    </location>
</feature>
<dbReference type="Gene3D" id="1.25.20.10">
    <property type="entry name" value="Bacterial muramidases"/>
    <property type="match status" value="1"/>
</dbReference>
<comment type="similarity">
    <text evidence="1">Belongs to the transglycosylase Slt family.</text>
</comment>
<comment type="caution">
    <text evidence="5">The sequence shown here is derived from an EMBL/GenBank/DDBJ whole genome shotgun (WGS) entry which is preliminary data.</text>
</comment>
<sequence>MADTPMVRIFMAITVIYALAAPGWAASVTEVMAAVRADKWDEAAQLTRRDDLMRDVVDWRRLRAGEGEFPEYLDFLSRNPDWPGLARVRLRAEERMPDNLSAEAVLDFFSAAPPSSGDGATRLALAYQALGQPEAASAIAVETWQTRPLTVSAQLALMTVFPQDLNPHHEARLDAMLWAGASESARRMYPLVSDGWERLAEARIALREKKNGVDARIDAVPSSLAGDAGLAWERFNWRANKGLTDSALELLEQRTGSKASLGQPEKWAKRRAVYVRRLMRDGEHRRAYRLASQHHLPEGSSFADLEWLSGYLSLRFLNEPLQALQHFYRFETAVQTPISLGRAGYWQGRALEELGQSDAAREAYAKGGQFQTSFYGQLAAEKAGIAPDVTMVGQGGLPDWRHAAFAKSDLVTVAKRFADAGERNLAEWFLTHLAESQNVLGQAQLADMALDWGEPHIALKIAKQAAGQGFVLPEPYFPLTELSKDNHGVPTELVLAIARRESEFDPAVTSGAGARGLMQLMPGTARDVSRDIGVGYNLSALLTDPQYNAQLGAAYLEQMIEKWGPSVVLVAASYNAGPHRATAWIERFGDPRSSRVDVIDWIEHIPFTETRNYVMRIAESLWVYETRLSGKAGPIGLSDTLRNGF</sequence>
<accession>A0A917EKM1</accession>
<comment type="similarity">
    <text evidence="2">Belongs to the virb1 family.</text>
</comment>
<proteinExistence type="inferred from homology"/>
<dbReference type="PROSITE" id="PS00922">
    <property type="entry name" value="TRANSGLYCOSYLASE"/>
    <property type="match status" value="1"/>
</dbReference>
<dbReference type="Proteomes" id="UP000606730">
    <property type="component" value="Unassembled WGS sequence"/>
</dbReference>
<reference evidence="5" key="1">
    <citation type="journal article" date="2014" name="Int. J. Syst. Evol. Microbiol.">
        <title>Complete genome sequence of Corynebacterium casei LMG S-19264T (=DSM 44701T), isolated from a smear-ripened cheese.</title>
        <authorList>
            <consortium name="US DOE Joint Genome Institute (JGI-PGF)"/>
            <person name="Walter F."/>
            <person name="Albersmeier A."/>
            <person name="Kalinowski J."/>
            <person name="Ruckert C."/>
        </authorList>
    </citation>
    <scope>NUCLEOTIDE SEQUENCE</scope>
    <source>
        <strain evidence="5">CGMCC 1.16012</strain>
    </source>
</reference>
<keyword evidence="6" id="KW-1185">Reference proteome</keyword>
<dbReference type="GO" id="GO:0042597">
    <property type="term" value="C:periplasmic space"/>
    <property type="evidence" value="ECO:0007669"/>
    <property type="project" value="InterPro"/>
</dbReference>
<dbReference type="PANTHER" id="PTHR37423:SF2">
    <property type="entry name" value="MEMBRANE-BOUND LYTIC MUREIN TRANSGLYCOSYLASE C"/>
    <property type="match status" value="1"/>
</dbReference>
<dbReference type="InterPro" id="IPR000189">
    <property type="entry name" value="Transglyc_AS"/>
</dbReference>
<dbReference type="GO" id="GO:0004553">
    <property type="term" value="F:hydrolase activity, hydrolyzing O-glycosyl compounds"/>
    <property type="evidence" value="ECO:0007669"/>
    <property type="project" value="InterPro"/>
</dbReference>
<dbReference type="RefSeq" id="WP_095595116.1">
    <property type="nucleotide sequence ID" value="NZ_NSBU01000005.1"/>
</dbReference>
<evidence type="ECO:0000313" key="5">
    <source>
        <dbReference type="EMBL" id="GGE49660.1"/>
    </source>
</evidence>
<evidence type="ECO:0000313" key="6">
    <source>
        <dbReference type="Proteomes" id="UP000606730"/>
    </source>
</evidence>
<dbReference type="InterPro" id="IPR008939">
    <property type="entry name" value="Lytic_TGlycosylase_superhlx_U"/>
</dbReference>
<reference evidence="5" key="2">
    <citation type="submission" date="2020-09" db="EMBL/GenBank/DDBJ databases">
        <authorList>
            <person name="Sun Q."/>
            <person name="Zhou Y."/>
        </authorList>
    </citation>
    <scope>NUCLEOTIDE SEQUENCE</scope>
    <source>
        <strain evidence="5">CGMCC 1.16012</strain>
    </source>
</reference>
<evidence type="ECO:0000256" key="1">
    <source>
        <dbReference type="ARBA" id="ARBA00007734"/>
    </source>
</evidence>
<dbReference type="Pfam" id="PF01464">
    <property type="entry name" value="SLT"/>
    <property type="match status" value="1"/>
</dbReference>
<dbReference type="OrthoDB" id="9815002at2"/>
<dbReference type="EMBL" id="BMKN01000002">
    <property type="protein sequence ID" value="GGE49660.1"/>
    <property type="molecule type" value="Genomic_DNA"/>
</dbReference>
<evidence type="ECO:0000256" key="2">
    <source>
        <dbReference type="ARBA" id="ARBA00009387"/>
    </source>
</evidence>
<dbReference type="PANTHER" id="PTHR37423">
    <property type="entry name" value="SOLUBLE LYTIC MUREIN TRANSGLYCOSYLASE-RELATED"/>
    <property type="match status" value="1"/>
</dbReference>
<dbReference type="AlphaFoldDB" id="A0A917EKM1"/>
<dbReference type="CDD" id="cd13401">
    <property type="entry name" value="Slt70-like"/>
    <property type="match status" value="1"/>
</dbReference>
<dbReference type="SUPFAM" id="SSF48435">
    <property type="entry name" value="Bacterial muramidases"/>
    <property type="match status" value="1"/>
</dbReference>
<dbReference type="SUPFAM" id="SSF53955">
    <property type="entry name" value="Lysozyme-like"/>
    <property type="match status" value="1"/>
</dbReference>
<dbReference type="InterPro" id="IPR008258">
    <property type="entry name" value="Transglycosylase_SLT_dom_1"/>
</dbReference>
<dbReference type="GO" id="GO:0008933">
    <property type="term" value="F:peptidoglycan lytic transglycosylase activity"/>
    <property type="evidence" value="ECO:0007669"/>
    <property type="project" value="InterPro"/>
</dbReference>
<protein>
    <submittedName>
        <fullName evidence="5">Lytic transglycosylase</fullName>
    </submittedName>
</protein>
<evidence type="ECO:0000256" key="3">
    <source>
        <dbReference type="ARBA" id="ARBA00022729"/>
    </source>
</evidence>
<dbReference type="Gene3D" id="1.10.530.10">
    <property type="match status" value="1"/>
</dbReference>
<organism evidence="5 6">
    <name type="scientific">Actibacterium pelagium</name>
    <dbReference type="NCBI Taxonomy" id="2029103"/>
    <lineage>
        <taxon>Bacteria</taxon>
        <taxon>Pseudomonadati</taxon>
        <taxon>Pseudomonadota</taxon>
        <taxon>Alphaproteobacteria</taxon>
        <taxon>Rhodobacterales</taxon>
        <taxon>Roseobacteraceae</taxon>
        <taxon>Actibacterium</taxon>
    </lineage>
</organism>
<keyword evidence="3" id="KW-0732">Signal</keyword>
<evidence type="ECO:0000259" key="4">
    <source>
        <dbReference type="Pfam" id="PF01464"/>
    </source>
</evidence>